<organism evidence="1 2">
    <name type="scientific">Mortierella isabellina</name>
    <name type="common">Filamentous fungus</name>
    <name type="synonym">Umbelopsis isabellina</name>
    <dbReference type="NCBI Taxonomy" id="91625"/>
    <lineage>
        <taxon>Eukaryota</taxon>
        <taxon>Fungi</taxon>
        <taxon>Fungi incertae sedis</taxon>
        <taxon>Mucoromycota</taxon>
        <taxon>Mucoromycotina</taxon>
        <taxon>Umbelopsidomycetes</taxon>
        <taxon>Umbelopsidales</taxon>
        <taxon>Umbelopsidaceae</taxon>
        <taxon>Umbelopsis</taxon>
    </lineage>
</organism>
<proteinExistence type="predicted"/>
<accession>A0A8H7PGS1</accession>
<reference evidence="1" key="1">
    <citation type="submission" date="2020-12" db="EMBL/GenBank/DDBJ databases">
        <title>Metabolic potential, ecology and presence of endohyphal bacteria is reflected in genomic diversity of Mucoromycotina.</title>
        <authorList>
            <person name="Muszewska A."/>
            <person name="Okrasinska A."/>
            <person name="Steczkiewicz K."/>
            <person name="Drgas O."/>
            <person name="Orlowska M."/>
            <person name="Perlinska-Lenart U."/>
            <person name="Aleksandrzak-Piekarczyk T."/>
            <person name="Szatraj K."/>
            <person name="Zielenkiewicz U."/>
            <person name="Pilsyk S."/>
            <person name="Malc E."/>
            <person name="Mieczkowski P."/>
            <person name="Kruszewska J.S."/>
            <person name="Biernat P."/>
            <person name="Pawlowska J."/>
        </authorList>
    </citation>
    <scope>NUCLEOTIDE SEQUENCE</scope>
    <source>
        <strain evidence="1">WA0000067209</strain>
    </source>
</reference>
<evidence type="ECO:0000313" key="2">
    <source>
        <dbReference type="Proteomes" id="UP000654370"/>
    </source>
</evidence>
<protein>
    <submittedName>
        <fullName evidence="1">Uncharacterized protein</fullName>
    </submittedName>
</protein>
<comment type="caution">
    <text evidence="1">The sequence shown here is derived from an EMBL/GenBank/DDBJ whole genome shotgun (WGS) entry which is preliminary data.</text>
</comment>
<keyword evidence="2" id="KW-1185">Reference proteome</keyword>
<evidence type="ECO:0000313" key="1">
    <source>
        <dbReference type="EMBL" id="KAG2173359.1"/>
    </source>
</evidence>
<dbReference type="AlphaFoldDB" id="A0A8H7PGS1"/>
<gene>
    <name evidence="1" type="ORF">INT43_004733</name>
</gene>
<dbReference type="EMBL" id="JAEPQZ010000015">
    <property type="protein sequence ID" value="KAG2173359.1"/>
    <property type="molecule type" value="Genomic_DNA"/>
</dbReference>
<name>A0A8H7PGS1_MORIS</name>
<dbReference type="Proteomes" id="UP000654370">
    <property type="component" value="Unassembled WGS sequence"/>
</dbReference>
<sequence>MLPGVSAQSTGPLAVAQTITTQLAQNEVDLGFGVLLSASQFKSPLNQVAKGPLAAVSSLSWAFDLLRVRQDAPLPARIYDCKRGVFSKTAKLMERNSNNSWLSTMTLVVSNWTLGFLGILNHLDSDGWSWWYVVGVIAFSIADDKVSC</sequence>